<reference evidence="1 2" key="1">
    <citation type="submission" date="2019-06" db="EMBL/GenBank/DDBJ databases">
        <title>Sequencing the genomes of 1000 actinobacteria strains.</title>
        <authorList>
            <person name="Klenk H.-P."/>
        </authorList>
    </citation>
    <scope>NUCLEOTIDE SEQUENCE [LARGE SCALE GENOMIC DNA]</scope>
    <source>
        <strain evidence="1 2">DSM 18607</strain>
    </source>
</reference>
<gene>
    <name evidence="1" type="ORF">FB458_3946</name>
</gene>
<dbReference type="Proteomes" id="UP000317893">
    <property type="component" value="Unassembled WGS sequence"/>
</dbReference>
<comment type="caution">
    <text evidence="1">The sequence shown here is derived from an EMBL/GenBank/DDBJ whole genome shotgun (WGS) entry which is preliminary data.</text>
</comment>
<organism evidence="1 2">
    <name type="scientific">Lapillicoccus jejuensis</name>
    <dbReference type="NCBI Taxonomy" id="402171"/>
    <lineage>
        <taxon>Bacteria</taxon>
        <taxon>Bacillati</taxon>
        <taxon>Actinomycetota</taxon>
        <taxon>Actinomycetes</taxon>
        <taxon>Micrococcales</taxon>
        <taxon>Intrasporangiaceae</taxon>
        <taxon>Lapillicoccus</taxon>
    </lineage>
</organism>
<keyword evidence="2" id="KW-1185">Reference proteome</keyword>
<evidence type="ECO:0000313" key="1">
    <source>
        <dbReference type="EMBL" id="TQJ10805.1"/>
    </source>
</evidence>
<dbReference type="RefSeq" id="WP_141849980.1">
    <property type="nucleotide sequence ID" value="NZ_BAAAPR010000010.1"/>
</dbReference>
<evidence type="ECO:0000313" key="2">
    <source>
        <dbReference type="Proteomes" id="UP000317893"/>
    </source>
</evidence>
<sequence>MGSRVGGTPERPAVFFDGPEDFRAWLEEHHATATELWMGLSKRHVEPRGLTWDEAVPEALCYGWIDSRAEGIDEDSRRQRWTPRKSSSTWSRVNVAHVERLTAEGRMRPAGLAAFARRREDRTGTYSFEREGLELPPAYAQQLAADPAATAFWDAATAGYRKIATAWVTGARQPTTNDKRMGQLVADCAAGRLIPSQRYGTTPAWLARAAAAAAQAASGETGG</sequence>
<accession>A0A542E638</accession>
<proteinExistence type="predicted"/>
<dbReference type="AlphaFoldDB" id="A0A542E638"/>
<dbReference type="EMBL" id="VFMN01000001">
    <property type="protein sequence ID" value="TQJ10805.1"/>
    <property type="molecule type" value="Genomic_DNA"/>
</dbReference>
<dbReference type="Pfam" id="PF13376">
    <property type="entry name" value="OmdA"/>
    <property type="match status" value="1"/>
</dbReference>
<name>A0A542E638_9MICO</name>
<dbReference type="OrthoDB" id="9796999at2"/>
<protein>
    <submittedName>
        <fullName evidence="1">Uncharacterized protein YdeI (YjbR/CyaY-like superfamily)</fullName>
    </submittedName>
</protein>